<evidence type="ECO:0000313" key="1">
    <source>
        <dbReference type="EMBL" id="KAK3065758.1"/>
    </source>
</evidence>
<sequence length="265" mass="28958">MGSWLLELHSNLPSDTIIHVVGTKADQVAEDPSKRQVPFERCIAYVAENLYPTIPSTPAISADGRRAHTASHSQTNFFTVLRDGQDHDREVNLKSSKNGHNRSQSSPNLLSNAADEQHHQYSSNAREPIPSPHSNRSSGLWNQDLGWDSCHEISSMSGEGVEEVFRVITKRLVDQHRVRQEAEMKLLAMAGRTPGIHSFGGAGGDYFSEGGVYGNNGGSFRIGHGDKRRSWLGLPMTPGVNIGSTEGEGWEGQNEAGGKKRGRCC</sequence>
<protein>
    <submittedName>
        <fullName evidence="1">Uncharacterized protein</fullName>
    </submittedName>
</protein>
<comment type="caution">
    <text evidence="1">The sequence shown here is derived from an EMBL/GenBank/DDBJ whole genome shotgun (WGS) entry which is preliminary data.</text>
</comment>
<dbReference type="EMBL" id="JAWDJW010006227">
    <property type="protein sequence ID" value="KAK3065758.1"/>
    <property type="molecule type" value="Genomic_DNA"/>
</dbReference>
<reference evidence="1" key="1">
    <citation type="submission" date="2024-09" db="EMBL/GenBank/DDBJ databases">
        <title>Black Yeasts Isolated from many extreme environments.</title>
        <authorList>
            <person name="Coleine C."/>
            <person name="Stajich J.E."/>
            <person name="Selbmann L."/>
        </authorList>
    </citation>
    <scope>NUCLEOTIDE SEQUENCE</scope>
    <source>
        <strain evidence="1">CCFEE 5737</strain>
    </source>
</reference>
<keyword evidence="2" id="KW-1185">Reference proteome</keyword>
<accession>A0ACC3DDQ6</accession>
<evidence type="ECO:0000313" key="2">
    <source>
        <dbReference type="Proteomes" id="UP001186974"/>
    </source>
</evidence>
<dbReference type="Proteomes" id="UP001186974">
    <property type="component" value="Unassembled WGS sequence"/>
</dbReference>
<gene>
    <name evidence="1" type="ORF">LTS18_002428</name>
</gene>
<organism evidence="1 2">
    <name type="scientific">Coniosporium uncinatum</name>
    <dbReference type="NCBI Taxonomy" id="93489"/>
    <lineage>
        <taxon>Eukaryota</taxon>
        <taxon>Fungi</taxon>
        <taxon>Dikarya</taxon>
        <taxon>Ascomycota</taxon>
        <taxon>Pezizomycotina</taxon>
        <taxon>Dothideomycetes</taxon>
        <taxon>Dothideomycetes incertae sedis</taxon>
        <taxon>Coniosporium</taxon>
    </lineage>
</organism>
<proteinExistence type="predicted"/>
<name>A0ACC3DDQ6_9PEZI</name>